<dbReference type="AlphaFoldDB" id="A0A1H3L6Y9"/>
<dbReference type="STRING" id="651662.SAMN04488069_110137"/>
<gene>
    <name evidence="1" type="ORF">SAMN04488069_110137</name>
</gene>
<dbReference type="Proteomes" id="UP000199249">
    <property type="component" value="Unassembled WGS sequence"/>
</dbReference>
<evidence type="ECO:0000313" key="2">
    <source>
        <dbReference type="Proteomes" id="UP000199249"/>
    </source>
</evidence>
<dbReference type="Pfam" id="PF10851">
    <property type="entry name" value="DUF2652"/>
    <property type="match status" value="1"/>
</dbReference>
<dbReference type="Gene3D" id="3.30.70.1230">
    <property type="entry name" value="Nucleotide cyclase"/>
    <property type="match status" value="1"/>
</dbReference>
<dbReference type="EMBL" id="FNOV01000010">
    <property type="protein sequence ID" value="SDY60297.1"/>
    <property type="molecule type" value="Genomic_DNA"/>
</dbReference>
<organism evidence="1 2">
    <name type="scientific">Hymenobacter psychrophilus</name>
    <dbReference type="NCBI Taxonomy" id="651662"/>
    <lineage>
        <taxon>Bacteria</taxon>
        <taxon>Pseudomonadati</taxon>
        <taxon>Bacteroidota</taxon>
        <taxon>Cytophagia</taxon>
        <taxon>Cytophagales</taxon>
        <taxon>Hymenobacteraceae</taxon>
        <taxon>Hymenobacter</taxon>
    </lineage>
</organism>
<sequence>MTYPTSLLLLPDISGFTAFVHETALEHSQYIISGLLDTLIEADALDLTVAEIEGDAVLFYQEGRVPSAGQVLAQAHAFGAAFYAWIDAYMRTCDCGCAACRSVARLSLKVVAHAGPLGFTTVRRQRKPFGETVVVAHRLLKNNIPGHEYLLLTEAVLGRPAPTLVAPGHEAQRGQATYPELGEIRFGYLPLPRPFPPTSPEKATGVYV</sequence>
<name>A0A1H3L6Y9_9BACT</name>
<keyword evidence="2" id="KW-1185">Reference proteome</keyword>
<evidence type="ECO:0000313" key="1">
    <source>
        <dbReference type="EMBL" id="SDY60297.1"/>
    </source>
</evidence>
<protein>
    <recommendedName>
        <fullName evidence="3">DUF2652 domain-containing protein</fullName>
    </recommendedName>
</protein>
<dbReference type="InterPro" id="IPR020503">
    <property type="entry name" value="Uncharacterised_Rv2561"/>
</dbReference>
<proteinExistence type="predicted"/>
<accession>A0A1H3L6Y9</accession>
<dbReference type="SUPFAM" id="SSF55073">
    <property type="entry name" value="Nucleotide cyclase"/>
    <property type="match status" value="1"/>
</dbReference>
<dbReference type="RefSeq" id="WP_092741727.1">
    <property type="nucleotide sequence ID" value="NZ_FNOV01000010.1"/>
</dbReference>
<dbReference type="InterPro" id="IPR029787">
    <property type="entry name" value="Nucleotide_cyclase"/>
</dbReference>
<dbReference type="OrthoDB" id="625021at2"/>
<reference evidence="2" key="1">
    <citation type="submission" date="2016-10" db="EMBL/GenBank/DDBJ databases">
        <authorList>
            <person name="Varghese N."/>
            <person name="Submissions S."/>
        </authorList>
    </citation>
    <scope>NUCLEOTIDE SEQUENCE [LARGE SCALE GENOMIC DNA]</scope>
    <source>
        <strain evidence="2">CGMCC 1.8975</strain>
    </source>
</reference>
<evidence type="ECO:0008006" key="3">
    <source>
        <dbReference type="Google" id="ProtNLM"/>
    </source>
</evidence>